<organism evidence="2 3">
    <name type="scientific">Colletotrichum plurivorum</name>
    <dbReference type="NCBI Taxonomy" id="2175906"/>
    <lineage>
        <taxon>Eukaryota</taxon>
        <taxon>Fungi</taxon>
        <taxon>Dikarya</taxon>
        <taxon>Ascomycota</taxon>
        <taxon>Pezizomycotina</taxon>
        <taxon>Sordariomycetes</taxon>
        <taxon>Hypocreomycetidae</taxon>
        <taxon>Glomerellales</taxon>
        <taxon>Glomerellaceae</taxon>
        <taxon>Colletotrichum</taxon>
        <taxon>Colletotrichum orchidearum species complex</taxon>
    </lineage>
</organism>
<feature type="region of interest" description="Disordered" evidence="1">
    <location>
        <begin position="85"/>
        <end position="111"/>
    </location>
</feature>
<name>A0A8H6NKP8_9PEZI</name>
<dbReference type="AlphaFoldDB" id="A0A8H6NKP8"/>
<sequence>MDDIELTQVNTFAGRHRAFFLCVLYLKDAAGTYLPDVVVPSRLPRSAAGLSCKIPSVSPSVNISVHRLHTSSFICLVPATSSHITPGGVTAKTPSTDPESHHRKPPRRYRQTRKTRLRTLACLASERHQQQRLATPRAGMNPRSPVIAIPAALCAHPHTPSLAPRQRGSLPRCTEPSLPRTDDCRSPIPKLASALKSTRRHYPQGFGLAERELWQQQRWRPNTSTTANPFRERHASQNRRVLAAAATAVAQNLLPEEACKPVNRQNLSGGGGHWAALSVTCHLPARLSIPYCLAGRGRYSASPGLYIQQLPVRWRARGLSVHSAAALDDPHPAVVPPGTADVTALSQFPCSRTAKMVPSPVFSSPAKDPRTRR</sequence>
<comment type="caution">
    <text evidence="2">The sequence shown here is derived from an EMBL/GenBank/DDBJ whole genome shotgun (WGS) entry which is preliminary data.</text>
</comment>
<evidence type="ECO:0000313" key="2">
    <source>
        <dbReference type="EMBL" id="KAF6837182.1"/>
    </source>
</evidence>
<feature type="compositionally biased region" description="Basic residues" evidence="1">
    <location>
        <begin position="101"/>
        <end position="111"/>
    </location>
</feature>
<evidence type="ECO:0000256" key="1">
    <source>
        <dbReference type="SAM" id="MobiDB-lite"/>
    </source>
</evidence>
<keyword evidence="3" id="KW-1185">Reference proteome</keyword>
<accession>A0A8H6NKP8</accession>
<feature type="region of interest" description="Disordered" evidence="1">
    <location>
        <begin position="160"/>
        <end position="188"/>
    </location>
</feature>
<dbReference type="EMBL" id="WIGO01000027">
    <property type="protein sequence ID" value="KAF6837182.1"/>
    <property type="molecule type" value="Genomic_DNA"/>
</dbReference>
<dbReference type="Proteomes" id="UP000654918">
    <property type="component" value="Unassembled WGS sequence"/>
</dbReference>
<protein>
    <submittedName>
        <fullName evidence="2">Uncharacterized protein</fullName>
    </submittedName>
</protein>
<gene>
    <name evidence="2" type="ORF">CPLU01_03294</name>
</gene>
<proteinExistence type="predicted"/>
<evidence type="ECO:0000313" key="3">
    <source>
        <dbReference type="Proteomes" id="UP000654918"/>
    </source>
</evidence>
<reference evidence="2" key="1">
    <citation type="journal article" date="2020" name="Phytopathology">
        <title>Genome Sequence Resources of Colletotrichum truncatum, C. plurivorum, C. musicola, and C. sojae: Four Species Pathogenic to Soybean (Glycine max).</title>
        <authorList>
            <person name="Rogerio F."/>
            <person name="Boufleur T.R."/>
            <person name="Ciampi-Guillardi M."/>
            <person name="Sukno S.A."/>
            <person name="Thon M.R."/>
            <person name="Massola Junior N.S."/>
            <person name="Baroncelli R."/>
        </authorList>
    </citation>
    <scope>NUCLEOTIDE SEQUENCE</scope>
    <source>
        <strain evidence="2">LFN00145</strain>
    </source>
</reference>